<dbReference type="Pfam" id="PF12706">
    <property type="entry name" value="Lactamase_B_2"/>
    <property type="match status" value="1"/>
</dbReference>
<dbReference type="PANTHER" id="PTHR47619:SF1">
    <property type="entry name" value="EXODEOXYRIBONUCLEASE WALJ"/>
    <property type="match status" value="1"/>
</dbReference>
<dbReference type="GO" id="GO:0052170">
    <property type="term" value="P:symbiont-mediated suppression of host innate immune response"/>
    <property type="evidence" value="ECO:0007669"/>
    <property type="project" value="UniProtKB-KW"/>
</dbReference>
<evidence type="ECO:0000256" key="1">
    <source>
        <dbReference type="ARBA" id="ARBA00022632"/>
    </source>
</evidence>
<feature type="domain" description="Metallo-beta-lactamase" evidence="5">
    <location>
        <begin position="12"/>
        <end position="182"/>
    </location>
</feature>
<proteinExistence type="inferred from homology"/>
<evidence type="ECO:0000259" key="5">
    <source>
        <dbReference type="SMART" id="SM00849"/>
    </source>
</evidence>
<keyword evidence="1" id="KW-0945">Host-virus interaction</keyword>
<keyword evidence="6" id="KW-0378">Hydrolase</keyword>
<dbReference type="Gene3D" id="3.60.15.10">
    <property type="entry name" value="Ribonuclease Z/Hydroxyacylglutathione hydrolase-like"/>
    <property type="match status" value="1"/>
</dbReference>
<evidence type="ECO:0000313" key="7">
    <source>
        <dbReference type="Proteomes" id="UP000224836"/>
    </source>
</evidence>
<sequence length="233" mass="26593">MIEINTLATGSKGNAYHVTDGHTSLLLEAGIPFKDIRRKLNFQTSNIAACLISHEHKDHCKGLNDVLKAGIDCYMSAGTAEAIGVKHHRIKTVEAKKQFQLGTWTILPFDVQHDVSEPYGFLLMNQQGEKLLFATDTYYIKYKFKGLTHIMVECNYSLKILNENIATGRVPKVMRKRLLRSHFSLENVKDFLKANDLSRVQEIWLLHLSDNNSDEEFFKREIQELTGKMVVVP</sequence>
<dbReference type="Proteomes" id="UP000224836">
    <property type="component" value="Segment"/>
</dbReference>
<keyword evidence="2" id="KW-0899">Viral immunoevasion</keyword>
<dbReference type="RefSeq" id="YP_009831928.1">
    <property type="nucleotide sequence ID" value="NC_048651.1"/>
</dbReference>
<protein>
    <submittedName>
        <fullName evidence="6">Metallohydrolase</fullName>
    </submittedName>
</protein>
<dbReference type="SUPFAM" id="SSF56281">
    <property type="entry name" value="Metallo-hydrolase/oxidoreductase"/>
    <property type="match status" value="1"/>
</dbReference>
<organism evidence="6 7">
    <name type="scientific">Aeribacillus phage AP45</name>
    <dbReference type="NCBI Taxonomy" id="1913112"/>
    <lineage>
        <taxon>Viruses</taxon>
        <taxon>Duplodnaviria</taxon>
        <taxon>Heunggongvirae</taxon>
        <taxon>Uroviricota</taxon>
        <taxon>Caudoviricetes</taxon>
        <taxon>Kamchatkavirus</taxon>
        <taxon>Kamchatkavirus AP45</taxon>
    </lineage>
</organism>
<dbReference type="GeneID" id="55601619"/>
<accession>A0A1L2JY21</accession>
<dbReference type="EMBL" id="KX965989">
    <property type="protein sequence ID" value="APC46464.1"/>
    <property type="molecule type" value="Genomic_DNA"/>
</dbReference>
<dbReference type="SMART" id="SM00849">
    <property type="entry name" value="Lactamase_B"/>
    <property type="match status" value="1"/>
</dbReference>
<evidence type="ECO:0000256" key="4">
    <source>
        <dbReference type="ARBA" id="ARBA00034308"/>
    </source>
</evidence>
<dbReference type="InterPro" id="IPR036866">
    <property type="entry name" value="RibonucZ/Hydroxyglut_hydro"/>
</dbReference>
<dbReference type="GO" id="GO:0016787">
    <property type="term" value="F:hydrolase activity"/>
    <property type="evidence" value="ECO:0007669"/>
    <property type="project" value="UniProtKB-KW"/>
</dbReference>
<dbReference type="KEGG" id="vg:55601619"/>
<reference evidence="7" key="1">
    <citation type="submission" date="2016-10" db="EMBL/GenBank/DDBJ databases">
        <authorList>
            <person name="de Groot N.N."/>
        </authorList>
    </citation>
    <scope>NUCLEOTIDE SEQUENCE [LARGE SCALE GENOMIC DNA]</scope>
</reference>
<keyword evidence="1" id="KW-1090">Inhibition of host innate immune response by virus</keyword>
<evidence type="ECO:0000313" key="6">
    <source>
        <dbReference type="EMBL" id="APC46464.1"/>
    </source>
</evidence>
<dbReference type="PANTHER" id="PTHR47619">
    <property type="entry name" value="METALLO-HYDROLASE YYCJ-RELATED"/>
    <property type="match status" value="1"/>
</dbReference>
<dbReference type="InterPro" id="IPR001279">
    <property type="entry name" value="Metallo-B-lactamas"/>
</dbReference>
<evidence type="ECO:0000256" key="2">
    <source>
        <dbReference type="ARBA" id="ARBA00023280"/>
    </source>
</evidence>
<name>A0A1L2JY21_9CAUD</name>
<evidence type="ECO:0000256" key="3">
    <source>
        <dbReference type="ARBA" id="ARBA00034293"/>
    </source>
</evidence>
<dbReference type="InterPro" id="IPR052533">
    <property type="entry name" value="WalJ/YycJ-like"/>
</dbReference>
<keyword evidence="7" id="KW-1185">Reference proteome</keyword>
<comment type="similarity">
    <text evidence="4">Belongs to the anti-Pycsar protein Apyc1 family.</text>
</comment>
<comment type="function">
    <text evidence="3">Counteracts the host Pycsar antiviral defense system. Phosphodiesterase that enables metal-dependent hydrolysis of host cyclic nucleotide Pycsar defense signals such as cCMP and cUMP.</text>
</comment>